<keyword evidence="1" id="KW-0328">Glycosyltransferase</keyword>
<dbReference type="Proteomes" id="UP001597295">
    <property type="component" value="Unassembled WGS sequence"/>
</dbReference>
<proteinExistence type="predicted"/>
<comment type="caution">
    <text evidence="3">The sequence shown here is derived from an EMBL/GenBank/DDBJ whole genome shotgun (WGS) entry which is preliminary data.</text>
</comment>
<dbReference type="NCBIfam" id="TIGR00696">
    <property type="entry name" value="wecG_tagA_cpsF"/>
    <property type="match status" value="1"/>
</dbReference>
<dbReference type="PANTHER" id="PTHR34136">
    <property type="match status" value="1"/>
</dbReference>
<reference evidence="4" key="1">
    <citation type="journal article" date="2019" name="Int. J. Syst. Evol. Microbiol.">
        <title>The Global Catalogue of Microorganisms (GCM) 10K type strain sequencing project: providing services to taxonomists for standard genome sequencing and annotation.</title>
        <authorList>
            <consortium name="The Broad Institute Genomics Platform"/>
            <consortium name="The Broad Institute Genome Sequencing Center for Infectious Disease"/>
            <person name="Wu L."/>
            <person name="Ma J."/>
        </authorList>
    </citation>
    <scope>NUCLEOTIDE SEQUENCE [LARGE SCALE GENOMIC DNA]</scope>
    <source>
        <strain evidence="4">CGMCC 1.19062</strain>
    </source>
</reference>
<name>A0ABW5E064_9PROT</name>
<evidence type="ECO:0000313" key="3">
    <source>
        <dbReference type="EMBL" id="MFD2265576.1"/>
    </source>
</evidence>
<evidence type="ECO:0000256" key="2">
    <source>
        <dbReference type="ARBA" id="ARBA00022679"/>
    </source>
</evidence>
<dbReference type="PANTHER" id="PTHR34136:SF1">
    <property type="entry name" value="UDP-N-ACETYL-D-MANNOSAMINURONIC ACID TRANSFERASE"/>
    <property type="match status" value="1"/>
</dbReference>
<evidence type="ECO:0000256" key="1">
    <source>
        <dbReference type="ARBA" id="ARBA00022676"/>
    </source>
</evidence>
<gene>
    <name evidence="3" type="ORF">ACFSM5_21920</name>
</gene>
<dbReference type="Pfam" id="PF03808">
    <property type="entry name" value="Glyco_tran_WecG"/>
    <property type="match status" value="1"/>
</dbReference>
<accession>A0ABW5E064</accession>
<dbReference type="RefSeq" id="WP_379879057.1">
    <property type="nucleotide sequence ID" value="NZ_JBHUIP010000016.1"/>
</dbReference>
<sequence>MTSTIDLFGYRISSQPLAPTVAAALEAVDDKRTCSYLACANPHSVVEADHDPAFRRALCEADMLVPDGAGIVLAAKLLKLAPLERLAGHDVFTGVMSALNARGRGRIFFLGSTPAVLAKIRAQVAKDYPNLSVVGVYSPPFRERFSDDDNDAMISAINDSAPDVLWVGMTAPKQEKWLHEHRDRLAVPFAGAIGAVFDFYAGTKKRSPEWSQKMGLEWLPRLMREPRRLWRRNFVSSPLFLAKVAGQMVRSPASR</sequence>
<evidence type="ECO:0000313" key="4">
    <source>
        <dbReference type="Proteomes" id="UP001597295"/>
    </source>
</evidence>
<keyword evidence="4" id="KW-1185">Reference proteome</keyword>
<organism evidence="3 4">
    <name type="scientific">Lacibacterium aquatile</name>
    <dbReference type="NCBI Taxonomy" id="1168082"/>
    <lineage>
        <taxon>Bacteria</taxon>
        <taxon>Pseudomonadati</taxon>
        <taxon>Pseudomonadota</taxon>
        <taxon>Alphaproteobacteria</taxon>
        <taxon>Rhodospirillales</taxon>
        <taxon>Rhodospirillaceae</taxon>
    </lineage>
</organism>
<keyword evidence="2" id="KW-0808">Transferase</keyword>
<protein>
    <submittedName>
        <fullName evidence="3">WecB/TagA/CpsF family glycosyltransferase</fullName>
    </submittedName>
</protein>
<dbReference type="InterPro" id="IPR004629">
    <property type="entry name" value="WecG_TagA_CpsF"/>
</dbReference>
<dbReference type="CDD" id="cd06533">
    <property type="entry name" value="Glyco_transf_WecG_TagA"/>
    <property type="match status" value="1"/>
</dbReference>
<dbReference type="EMBL" id="JBHUIP010000016">
    <property type="protein sequence ID" value="MFD2265576.1"/>
    <property type="molecule type" value="Genomic_DNA"/>
</dbReference>